<evidence type="ECO:0000313" key="2">
    <source>
        <dbReference type="Proteomes" id="UP000823486"/>
    </source>
</evidence>
<name>A0ABS2QGP0_9BACI</name>
<proteinExistence type="predicted"/>
<dbReference type="Proteomes" id="UP000823486">
    <property type="component" value="Unassembled WGS sequence"/>
</dbReference>
<organism evidence="1 2">
    <name type="scientific">Peribacillus deserti</name>
    <dbReference type="NCBI Taxonomy" id="673318"/>
    <lineage>
        <taxon>Bacteria</taxon>
        <taxon>Bacillati</taxon>
        <taxon>Bacillota</taxon>
        <taxon>Bacilli</taxon>
        <taxon>Bacillales</taxon>
        <taxon>Bacillaceae</taxon>
        <taxon>Peribacillus</taxon>
    </lineage>
</organism>
<accession>A0ABS2QGP0</accession>
<gene>
    <name evidence="1" type="ORF">JOC77_001758</name>
</gene>
<dbReference type="EMBL" id="JAFBFI010000006">
    <property type="protein sequence ID" value="MBM7692328.1"/>
    <property type="molecule type" value="Genomic_DNA"/>
</dbReference>
<protein>
    <submittedName>
        <fullName evidence="1">Uncharacterized protein</fullName>
    </submittedName>
</protein>
<sequence length="45" mass="5176">MYVIILMVVEGPLLPFYFLHDNGLAVSLQDNIGVKIIGHKHDWLR</sequence>
<keyword evidence="2" id="KW-1185">Reference proteome</keyword>
<comment type="caution">
    <text evidence="1">The sequence shown here is derived from an EMBL/GenBank/DDBJ whole genome shotgun (WGS) entry which is preliminary data.</text>
</comment>
<evidence type="ECO:0000313" key="1">
    <source>
        <dbReference type="EMBL" id="MBM7692328.1"/>
    </source>
</evidence>
<reference evidence="1 2" key="1">
    <citation type="submission" date="2021-01" db="EMBL/GenBank/DDBJ databases">
        <title>Genomic Encyclopedia of Type Strains, Phase IV (KMG-IV): sequencing the most valuable type-strain genomes for metagenomic binning, comparative biology and taxonomic classification.</title>
        <authorList>
            <person name="Goeker M."/>
        </authorList>
    </citation>
    <scope>NUCLEOTIDE SEQUENCE [LARGE SCALE GENOMIC DNA]</scope>
    <source>
        <strain evidence="1 2">DSM 105482</strain>
    </source>
</reference>